<feature type="compositionally biased region" description="Acidic residues" evidence="1">
    <location>
        <begin position="147"/>
        <end position="166"/>
    </location>
</feature>
<reference evidence="3 4" key="1">
    <citation type="journal article" date="2007" name="Nature">
        <title>Evolution of genes and genomes on the Drosophila phylogeny.</title>
        <authorList>
            <consortium name="Drosophila 12 Genomes Consortium"/>
            <person name="Clark A.G."/>
            <person name="Eisen M.B."/>
            <person name="Smith D.R."/>
            <person name="Bergman C.M."/>
            <person name="Oliver B."/>
            <person name="Markow T.A."/>
            <person name="Kaufman T.C."/>
            <person name="Kellis M."/>
            <person name="Gelbart W."/>
            <person name="Iyer V.N."/>
            <person name="Pollard D.A."/>
            <person name="Sackton T.B."/>
            <person name="Larracuente A.M."/>
            <person name="Singh N.D."/>
            <person name="Abad J.P."/>
            <person name="Abt D.N."/>
            <person name="Adryan B."/>
            <person name="Aguade M."/>
            <person name="Akashi H."/>
            <person name="Anderson W.W."/>
            <person name="Aquadro C.F."/>
            <person name="Ardell D.H."/>
            <person name="Arguello R."/>
            <person name="Artieri C.G."/>
            <person name="Barbash D.A."/>
            <person name="Barker D."/>
            <person name="Barsanti P."/>
            <person name="Batterham P."/>
            <person name="Batzoglou S."/>
            <person name="Begun D."/>
            <person name="Bhutkar A."/>
            <person name="Blanco E."/>
            <person name="Bosak S.A."/>
            <person name="Bradley R.K."/>
            <person name="Brand A.D."/>
            <person name="Brent M.R."/>
            <person name="Brooks A.N."/>
            <person name="Brown R.H."/>
            <person name="Butlin R.K."/>
            <person name="Caggese C."/>
            <person name="Calvi B.R."/>
            <person name="Bernardo de Carvalho A."/>
            <person name="Caspi A."/>
            <person name="Castrezana S."/>
            <person name="Celniker S.E."/>
            <person name="Chang J.L."/>
            <person name="Chapple C."/>
            <person name="Chatterji S."/>
            <person name="Chinwalla A."/>
            <person name="Civetta A."/>
            <person name="Clifton S.W."/>
            <person name="Comeron J.M."/>
            <person name="Costello J.C."/>
            <person name="Coyne J.A."/>
            <person name="Daub J."/>
            <person name="David R.G."/>
            <person name="Delcher A.L."/>
            <person name="Delehaunty K."/>
            <person name="Do C.B."/>
            <person name="Ebling H."/>
            <person name="Edwards K."/>
            <person name="Eickbush T."/>
            <person name="Evans J.D."/>
            <person name="Filipski A."/>
            <person name="Findeiss S."/>
            <person name="Freyhult E."/>
            <person name="Fulton L."/>
            <person name="Fulton R."/>
            <person name="Garcia A.C."/>
            <person name="Gardiner A."/>
            <person name="Garfield D.A."/>
            <person name="Garvin B.E."/>
            <person name="Gibson G."/>
            <person name="Gilbert D."/>
            <person name="Gnerre S."/>
            <person name="Godfrey J."/>
            <person name="Good R."/>
            <person name="Gotea V."/>
            <person name="Gravely B."/>
            <person name="Greenberg A.J."/>
            <person name="Griffiths-Jones S."/>
            <person name="Gross S."/>
            <person name="Guigo R."/>
            <person name="Gustafson E.A."/>
            <person name="Haerty W."/>
            <person name="Hahn M.W."/>
            <person name="Halligan D.L."/>
            <person name="Halpern A.L."/>
            <person name="Halter G.M."/>
            <person name="Han M.V."/>
            <person name="Heger A."/>
            <person name="Hillier L."/>
            <person name="Hinrichs A.S."/>
            <person name="Holmes I."/>
            <person name="Hoskins R.A."/>
            <person name="Hubisz M.J."/>
            <person name="Hultmark D."/>
            <person name="Huntley M.A."/>
            <person name="Jaffe D.B."/>
            <person name="Jagadeeshan S."/>
            <person name="Jeck W.R."/>
            <person name="Johnson J."/>
            <person name="Jones C.D."/>
            <person name="Jordan W.C."/>
            <person name="Karpen G.H."/>
            <person name="Kataoka E."/>
            <person name="Keightley P.D."/>
            <person name="Kheradpour P."/>
            <person name="Kirkness E.F."/>
            <person name="Koerich L.B."/>
            <person name="Kristiansen K."/>
            <person name="Kudrna D."/>
            <person name="Kulathinal R.J."/>
            <person name="Kumar S."/>
            <person name="Kwok R."/>
            <person name="Lander E."/>
            <person name="Langley C.H."/>
            <person name="Lapoint R."/>
            <person name="Lazzaro B.P."/>
            <person name="Lee S.J."/>
            <person name="Levesque L."/>
            <person name="Li R."/>
            <person name="Lin C.F."/>
            <person name="Lin M.F."/>
            <person name="Lindblad-Toh K."/>
            <person name="Llopart A."/>
            <person name="Long M."/>
            <person name="Low L."/>
            <person name="Lozovsky E."/>
            <person name="Lu J."/>
            <person name="Luo M."/>
            <person name="Machado C.A."/>
            <person name="Makalowski W."/>
            <person name="Marzo M."/>
            <person name="Matsuda M."/>
            <person name="Matzkin L."/>
            <person name="McAllister B."/>
            <person name="McBride C.S."/>
            <person name="McKernan B."/>
            <person name="McKernan K."/>
            <person name="Mendez-Lago M."/>
            <person name="Minx P."/>
            <person name="Mollenhauer M.U."/>
            <person name="Montooth K."/>
            <person name="Mount S.M."/>
            <person name="Mu X."/>
            <person name="Myers E."/>
            <person name="Negre B."/>
            <person name="Newfeld S."/>
            <person name="Nielsen R."/>
            <person name="Noor M.A."/>
            <person name="O'Grady P."/>
            <person name="Pachter L."/>
            <person name="Papaceit M."/>
            <person name="Parisi M.J."/>
            <person name="Parisi M."/>
            <person name="Parts L."/>
            <person name="Pedersen J.S."/>
            <person name="Pesole G."/>
            <person name="Phillippy A.M."/>
            <person name="Ponting C.P."/>
            <person name="Pop M."/>
            <person name="Porcelli D."/>
            <person name="Powell J.R."/>
            <person name="Prohaska S."/>
            <person name="Pruitt K."/>
            <person name="Puig M."/>
            <person name="Quesneville H."/>
            <person name="Ram K.R."/>
            <person name="Rand D."/>
            <person name="Rasmussen M.D."/>
            <person name="Reed L.K."/>
            <person name="Reenan R."/>
            <person name="Reily A."/>
            <person name="Remington K.A."/>
            <person name="Rieger T.T."/>
            <person name="Ritchie M.G."/>
            <person name="Robin C."/>
            <person name="Rogers Y.H."/>
            <person name="Rohde C."/>
            <person name="Rozas J."/>
            <person name="Rubenfield M.J."/>
            <person name="Ruiz A."/>
            <person name="Russo S."/>
            <person name="Salzberg S.L."/>
            <person name="Sanchez-Gracia A."/>
            <person name="Saranga D.J."/>
            <person name="Sato H."/>
            <person name="Schaeffer S.W."/>
            <person name="Schatz M.C."/>
            <person name="Schlenke T."/>
            <person name="Schwartz R."/>
            <person name="Segarra C."/>
            <person name="Singh R.S."/>
            <person name="Sirot L."/>
            <person name="Sirota M."/>
            <person name="Sisneros N.B."/>
            <person name="Smith C.D."/>
            <person name="Smith T.F."/>
            <person name="Spieth J."/>
            <person name="Stage D.E."/>
            <person name="Stark A."/>
            <person name="Stephan W."/>
            <person name="Strausberg R.L."/>
            <person name="Strempel S."/>
            <person name="Sturgill D."/>
            <person name="Sutton G."/>
            <person name="Sutton G.G."/>
            <person name="Tao W."/>
            <person name="Teichmann S."/>
            <person name="Tobari Y.N."/>
            <person name="Tomimura Y."/>
            <person name="Tsolas J.M."/>
            <person name="Valente V.L."/>
            <person name="Venter E."/>
            <person name="Venter J.C."/>
            <person name="Vicario S."/>
            <person name="Vieira F.G."/>
            <person name="Vilella A.J."/>
            <person name="Villasante A."/>
            <person name="Walenz B."/>
            <person name="Wang J."/>
            <person name="Wasserman M."/>
            <person name="Watts T."/>
            <person name="Wilson D."/>
            <person name="Wilson R.K."/>
            <person name="Wing R.A."/>
            <person name="Wolfner M.F."/>
            <person name="Wong A."/>
            <person name="Wong G.K."/>
            <person name="Wu C.I."/>
            <person name="Wu G."/>
            <person name="Yamamoto D."/>
            <person name="Yang H.P."/>
            <person name="Yang S.P."/>
            <person name="Yorke J.A."/>
            <person name="Yoshida K."/>
            <person name="Zdobnov E."/>
            <person name="Zhang P."/>
            <person name="Zhang Y."/>
            <person name="Zimin A.V."/>
            <person name="Baldwin J."/>
            <person name="Abdouelleil A."/>
            <person name="Abdulkadir J."/>
            <person name="Abebe A."/>
            <person name="Abera B."/>
            <person name="Abreu J."/>
            <person name="Acer S.C."/>
            <person name="Aftuck L."/>
            <person name="Alexander A."/>
            <person name="An P."/>
            <person name="Anderson E."/>
            <person name="Anderson S."/>
            <person name="Arachi H."/>
            <person name="Azer M."/>
            <person name="Bachantsang P."/>
            <person name="Barry A."/>
            <person name="Bayul T."/>
            <person name="Berlin A."/>
            <person name="Bessette D."/>
            <person name="Bloom T."/>
            <person name="Blye J."/>
            <person name="Boguslavskiy L."/>
            <person name="Bonnet C."/>
            <person name="Boukhgalter B."/>
            <person name="Bourzgui I."/>
            <person name="Brown A."/>
            <person name="Cahill P."/>
            <person name="Channer S."/>
            <person name="Cheshatsang Y."/>
            <person name="Chuda L."/>
            <person name="Citroen M."/>
            <person name="Collymore A."/>
            <person name="Cooke P."/>
            <person name="Costello M."/>
            <person name="D'Aco K."/>
            <person name="Daza R."/>
            <person name="De Haan G."/>
            <person name="DeGray S."/>
            <person name="DeMaso C."/>
            <person name="Dhargay N."/>
            <person name="Dooley K."/>
            <person name="Dooley E."/>
            <person name="Doricent M."/>
            <person name="Dorje P."/>
            <person name="Dorjee K."/>
            <person name="Dupes A."/>
            <person name="Elong R."/>
            <person name="Falk J."/>
            <person name="Farina A."/>
            <person name="Faro S."/>
            <person name="Ferguson D."/>
            <person name="Fisher S."/>
            <person name="Foley C.D."/>
            <person name="Franke A."/>
            <person name="Friedrich D."/>
            <person name="Gadbois L."/>
            <person name="Gearin G."/>
            <person name="Gearin C.R."/>
            <person name="Giannoukos G."/>
            <person name="Goode T."/>
            <person name="Graham J."/>
            <person name="Grandbois E."/>
            <person name="Grewal S."/>
            <person name="Gyaltsen K."/>
            <person name="Hafez N."/>
            <person name="Hagos B."/>
            <person name="Hall J."/>
            <person name="Henson C."/>
            <person name="Hollinger A."/>
            <person name="Honan T."/>
            <person name="Huard M.D."/>
            <person name="Hughes L."/>
            <person name="Hurhula B."/>
            <person name="Husby M.E."/>
            <person name="Kamat A."/>
            <person name="Kanga B."/>
            <person name="Kashin S."/>
            <person name="Khazanovich D."/>
            <person name="Kisner P."/>
            <person name="Lance K."/>
            <person name="Lara M."/>
            <person name="Lee W."/>
            <person name="Lennon N."/>
            <person name="Letendre F."/>
            <person name="LeVine R."/>
            <person name="Lipovsky A."/>
            <person name="Liu X."/>
            <person name="Liu J."/>
            <person name="Liu S."/>
            <person name="Lokyitsang T."/>
            <person name="Lokyitsang Y."/>
            <person name="Lubonja R."/>
            <person name="Lui A."/>
            <person name="MacDonald P."/>
            <person name="Magnisalis V."/>
            <person name="Maru K."/>
            <person name="Matthews C."/>
            <person name="McCusker W."/>
            <person name="McDonough S."/>
            <person name="Mehta T."/>
            <person name="Meldrim J."/>
            <person name="Meneus L."/>
            <person name="Mihai O."/>
            <person name="Mihalev A."/>
            <person name="Mihova T."/>
            <person name="Mittelman R."/>
            <person name="Mlenga V."/>
            <person name="Montmayeur A."/>
            <person name="Mulrain L."/>
            <person name="Navidi A."/>
            <person name="Naylor J."/>
            <person name="Negash T."/>
            <person name="Nguyen T."/>
            <person name="Nguyen N."/>
            <person name="Nicol R."/>
            <person name="Norbu C."/>
            <person name="Norbu N."/>
            <person name="Novod N."/>
            <person name="O'Neill B."/>
            <person name="Osman S."/>
            <person name="Markiewicz E."/>
            <person name="Oyono O.L."/>
            <person name="Patti C."/>
            <person name="Phunkhang P."/>
            <person name="Pierre F."/>
            <person name="Priest M."/>
            <person name="Raghuraman S."/>
            <person name="Rege F."/>
            <person name="Reyes R."/>
            <person name="Rise C."/>
            <person name="Rogov P."/>
            <person name="Ross K."/>
            <person name="Ryan E."/>
            <person name="Settipalli S."/>
            <person name="Shea T."/>
            <person name="Sherpa N."/>
            <person name="Shi L."/>
            <person name="Shih D."/>
            <person name="Sparrow T."/>
            <person name="Spaulding J."/>
            <person name="Stalker J."/>
            <person name="Stange-Thomann N."/>
            <person name="Stavropoulos S."/>
            <person name="Stone C."/>
            <person name="Strader C."/>
            <person name="Tesfaye S."/>
            <person name="Thomson T."/>
            <person name="Thoulutsang Y."/>
            <person name="Thoulutsang D."/>
            <person name="Topham K."/>
            <person name="Topping I."/>
            <person name="Tsamla T."/>
            <person name="Vassiliev H."/>
            <person name="Vo A."/>
            <person name="Wangchuk T."/>
            <person name="Wangdi T."/>
            <person name="Weiand M."/>
            <person name="Wilkinson J."/>
            <person name="Wilson A."/>
            <person name="Yadav S."/>
            <person name="Young G."/>
            <person name="Yu Q."/>
            <person name="Zembek L."/>
            <person name="Zhong D."/>
            <person name="Zimmer A."/>
            <person name="Zwirko Z."/>
            <person name="Jaffe D.B."/>
            <person name="Alvarez P."/>
            <person name="Brockman W."/>
            <person name="Butler J."/>
            <person name="Chin C."/>
            <person name="Gnerre S."/>
            <person name="Grabherr M."/>
            <person name="Kleber M."/>
            <person name="Mauceli E."/>
            <person name="MacCallum I."/>
        </authorList>
    </citation>
    <scope>NUCLEOTIDE SEQUENCE [LARGE SCALE GENOMIC DNA]</scope>
    <source>
        <strain evidence="4">MSH-3 / Tucson 14011-0111.49</strain>
    </source>
</reference>
<feature type="chain" id="PRO_5002806067" evidence="2">
    <location>
        <begin position="25"/>
        <end position="185"/>
    </location>
</feature>
<dbReference type="EMBL" id="CH479179">
    <property type="protein sequence ID" value="EDW24492.1"/>
    <property type="molecule type" value="Genomic_DNA"/>
</dbReference>
<dbReference type="OrthoDB" id="7842459at2759"/>
<evidence type="ECO:0000256" key="2">
    <source>
        <dbReference type="SAM" id="SignalP"/>
    </source>
</evidence>
<name>B4G4E4_DROPE</name>
<keyword evidence="4" id="KW-1185">Reference proteome</keyword>
<feature type="compositionally biased region" description="Low complexity" evidence="1">
    <location>
        <begin position="167"/>
        <end position="179"/>
    </location>
</feature>
<dbReference type="OMA" id="ECENIRT"/>
<evidence type="ECO:0000256" key="1">
    <source>
        <dbReference type="SAM" id="MobiDB-lite"/>
    </source>
</evidence>
<keyword evidence="2" id="KW-0732">Signal</keyword>
<gene>
    <name evidence="3" type="primary">Dper\GL24174</name>
    <name evidence="3" type="ORF">Dper_GL24174</name>
</gene>
<accession>B4G4E4</accession>
<dbReference type="Proteomes" id="UP000008744">
    <property type="component" value="Unassembled WGS sequence"/>
</dbReference>
<protein>
    <submittedName>
        <fullName evidence="3">GL24174</fullName>
    </submittedName>
</protein>
<sequence>MELWSCLLLSLGLTSMAGLGGSLCVPPMDHCIEDMEVADAKERFDYVLAKYEELEMKIPGEPVGLHGKVVRRGEIEEHHIVFRYMDNTPHDIIQTCAFVVTNAPGHCETIGTFCSAFLPRLPRPLLERKSLAVCEDGVHVAEHQPEPEEDEDPEEEDDQQNDEGGEAEATATPTPTEATKVNEFL</sequence>
<dbReference type="HOGENOM" id="CLU_1462803_0_0_1"/>
<proteinExistence type="predicted"/>
<evidence type="ECO:0000313" key="4">
    <source>
        <dbReference type="Proteomes" id="UP000008744"/>
    </source>
</evidence>
<dbReference type="KEGG" id="dpe:6587437"/>
<dbReference type="eggNOG" id="ENOG502T8F3">
    <property type="taxonomic scope" value="Eukaryota"/>
</dbReference>
<organism evidence="4">
    <name type="scientific">Drosophila persimilis</name>
    <name type="common">Fruit fly</name>
    <dbReference type="NCBI Taxonomy" id="7234"/>
    <lineage>
        <taxon>Eukaryota</taxon>
        <taxon>Metazoa</taxon>
        <taxon>Ecdysozoa</taxon>
        <taxon>Arthropoda</taxon>
        <taxon>Hexapoda</taxon>
        <taxon>Insecta</taxon>
        <taxon>Pterygota</taxon>
        <taxon>Neoptera</taxon>
        <taxon>Endopterygota</taxon>
        <taxon>Diptera</taxon>
        <taxon>Brachycera</taxon>
        <taxon>Muscomorpha</taxon>
        <taxon>Ephydroidea</taxon>
        <taxon>Drosophilidae</taxon>
        <taxon>Drosophila</taxon>
        <taxon>Sophophora</taxon>
    </lineage>
</organism>
<evidence type="ECO:0000313" key="3">
    <source>
        <dbReference type="EMBL" id="EDW24492.1"/>
    </source>
</evidence>
<dbReference type="AlphaFoldDB" id="B4G4E4"/>
<dbReference type="PhylomeDB" id="B4G4E4"/>
<feature type="signal peptide" evidence="2">
    <location>
        <begin position="1"/>
        <end position="24"/>
    </location>
</feature>
<feature type="region of interest" description="Disordered" evidence="1">
    <location>
        <begin position="140"/>
        <end position="185"/>
    </location>
</feature>